<feature type="transmembrane region" description="Helical" evidence="14">
    <location>
        <begin position="459"/>
        <end position="481"/>
    </location>
</feature>
<feature type="domain" description="ABC transmembrane type-1" evidence="17">
    <location>
        <begin position="463"/>
        <end position="742"/>
    </location>
</feature>
<gene>
    <name evidence="19" type="ORF">D3871_22230</name>
</gene>
<dbReference type="GO" id="GO:0015421">
    <property type="term" value="F:ABC-type oligopeptide transporter activity"/>
    <property type="evidence" value="ECO:0007669"/>
    <property type="project" value="TreeGrafter"/>
</dbReference>
<keyword evidence="2" id="KW-0813">Transport</keyword>
<comment type="similarity">
    <text evidence="12">Belongs to the ABC transporter superfamily. Cyclolysin exporter (TC 3.A.1.109.2) family.</text>
</comment>
<comment type="subcellular location">
    <subcellularLocation>
        <location evidence="1">Cell membrane</location>
        <topology evidence="1">Multi-pass membrane protein</topology>
    </subcellularLocation>
</comment>
<keyword evidence="5" id="KW-0354">Hemolysis</keyword>
<feature type="domain" description="Cyclic nucleotide-binding" evidence="15">
    <location>
        <begin position="150"/>
        <end position="261"/>
    </location>
</feature>
<dbReference type="GO" id="GO:0006508">
    <property type="term" value="P:proteolysis"/>
    <property type="evidence" value="ECO:0007669"/>
    <property type="project" value="InterPro"/>
</dbReference>
<comment type="function">
    <text evidence="11">Involved in the export of calmodulin-sensitive adenylate cyclase-hemolysin (cyclolysin).</text>
</comment>
<dbReference type="Pfam" id="PF00664">
    <property type="entry name" value="ABC_membrane"/>
    <property type="match status" value="1"/>
</dbReference>
<dbReference type="InterPro" id="IPR036640">
    <property type="entry name" value="ABC1_TM_sf"/>
</dbReference>
<name>A0A3A3G793_9BURK</name>
<dbReference type="Gene3D" id="1.20.1560.10">
    <property type="entry name" value="ABC transporter type 1, transmembrane domain"/>
    <property type="match status" value="1"/>
</dbReference>
<dbReference type="PROSITE" id="PS00211">
    <property type="entry name" value="ABC_TRANSPORTER_1"/>
    <property type="match status" value="1"/>
</dbReference>
<evidence type="ECO:0000256" key="7">
    <source>
        <dbReference type="ARBA" id="ARBA00022801"/>
    </source>
</evidence>
<dbReference type="GO" id="GO:0005524">
    <property type="term" value="F:ATP binding"/>
    <property type="evidence" value="ECO:0007669"/>
    <property type="project" value="UniProtKB-KW"/>
</dbReference>
<evidence type="ECO:0000259" key="15">
    <source>
        <dbReference type="PROSITE" id="PS50042"/>
    </source>
</evidence>
<comment type="caution">
    <text evidence="19">The sequence shown here is derived from an EMBL/GenBank/DDBJ whole genome shotgun (WGS) entry which is preliminary data.</text>
</comment>
<dbReference type="CDD" id="cd02418">
    <property type="entry name" value="Peptidase_C39B"/>
    <property type="match status" value="1"/>
</dbReference>
<evidence type="ECO:0000313" key="20">
    <source>
        <dbReference type="Proteomes" id="UP000265955"/>
    </source>
</evidence>
<feature type="transmembrane region" description="Helical" evidence="14">
    <location>
        <begin position="713"/>
        <end position="737"/>
    </location>
</feature>
<dbReference type="SUPFAM" id="SSF51206">
    <property type="entry name" value="cAMP-binding domain-like"/>
    <property type="match status" value="2"/>
</dbReference>
<dbReference type="RefSeq" id="WP_119771205.1">
    <property type="nucleotide sequence ID" value="NZ_QYUO01000002.1"/>
</dbReference>
<evidence type="ECO:0000256" key="1">
    <source>
        <dbReference type="ARBA" id="ARBA00004651"/>
    </source>
</evidence>
<dbReference type="Proteomes" id="UP000265955">
    <property type="component" value="Unassembled WGS sequence"/>
</dbReference>
<keyword evidence="10 14" id="KW-0472">Membrane</keyword>
<feature type="domain" description="ABC transporter" evidence="16">
    <location>
        <begin position="778"/>
        <end position="1014"/>
    </location>
</feature>
<dbReference type="Gene3D" id="3.40.50.300">
    <property type="entry name" value="P-loop containing nucleotide triphosphate hydrolases"/>
    <property type="match status" value="1"/>
</dbReference>
<dbReference type="AlphaFoldDB" id="A0A3A3G793"/>
<evidence type="ECO:0000256" key="5">
    <source>
        <dbReference type="ARBA" id="ARBA00022735"/>
    </source>
</evidence>
<evidence type="ECO:0000256" key="4">
    <source>
        <dbReference type="ARBA" id="ARBA00022692"/>
    </source>
</evidence>
<dbReference type="Gene3D" id="3.90.70.10">
    <property type="entry name" value="Cysteine proteinases"/>
    <property type="match status" value="1"/>
</dbReference>
<dbReference type="CDD" id="cd18568">
    <property type="entry name" value="ABC_6TM_HetC_like"/>
    <property type="match status" value="1"/>
</dbReference>
<feature type="transmembrane region" description="Helical" evidence="14">
    <location>
        <begin position="570"/>
        <end position="591"/>
    </location>
</feature>
<dbReference type="PROSITE" id="PS50929">
    <property type="entry name" value="ABC_TM1F"/>
    <property type="match status" value="1"/>
</dbReference>
<evidence type="ECO:0000259" key="16">
    <source>
        <dbReference type="PROSITE" id="PS50893"/>
    </source>
</evidence>
<feature type="domain" description="Cyclic nucleotide-binding" evidence="15">
    <location>
        <begin position="19"/>
        <end position="121"/>
    </location>
</feature>
<feature type="transmembrane region" description="Helical" evidence="14">
    <location>
        <begin position="597"/>
        <end position="617"/>
    </location>
</feature>
<dbReference type="PROSITE" id="PS50893">
    <property type="entry name" value="ABC_TRANSPORTER_2"/>
    <property type="match status" value="1"/>
</dbReference>
<dbReference type="PROSITE" id="PS50990">
    <property type="entry name" value="PEPTIDASE_C39"/>
    <property type="match status" value="1"/>
</dbReference>
<dbReference type="Pfam" id="PF00005">
    <property type="entry name" value="ABC_tran"/>
    <property type="match status" value="1"/>
</dbReference>
<dbReference type="SUPFAM" id="SSF90123">
    <property type="entry name" value="ABC transporter transmembrane region"/>
    <property type="match status" value="1"/>
</dbReference>
<evidence type="ECO:0000256" key="14">
    <source>
        <dbReference type="SAM" id="Phobius"/>
    </source>
</evidence>
<feature type="transmembrane region" description="Helical" evidence="14">
    <location>
        <begin position="678"/>
        <end position="701"/>
    </location>
</feature>
<feature type="transmembrane region" description="Helical" evidence="14">
    <location>
        <begin position="493"/>
        <end position="511"/>
    </location>
</feature>
<dbReference type="CDD" id="cd00038">
    <property type="entry name" value="CAP_ED"/>
    <property type="match status" value="2"/>
</dbReference>
<dbReference type="InterPro" id="IPR011527">
    <property type="entry name" value="ABC1_TM_dom"/>
</dbReference>
<evidence type="ECO:0000313" key="19">
    <source>
        <dbReference type="EMBL" id="RJF96060.1"/>
    </source>
</evidence>
<dbReference type="Gene3D" id="2.60.120.10">
    <property type="entry name" value="Jelly Rolls"/>
    <property type="match status" value="2"/>
</dbReference>
<dbReference type="SMART" id="SM00100">
    <property type="entry name" value="cNMP"/>
    <property type="match status" value="2"/>
</dbReference>
<dbReference type="SMART" id="SM00382">
    <property type="entry name" value="AAA"/>
    <property type="match status" value="1"/>
</dbReference>
<dbReference type="GO" id="GO:0008233">
    <property type="term" value="F:peptidase activity"/>
    <property type="evidence" value="ECO:0007669"/>
    <property type="project" value="InterPro"/>
</dbReference>
<evidence type="ECO:0000256" key="9">
    <source>
        <dbReference type="ARBA" id="ARBA00022989"/>
    </source>
</evidence>
<evidence type="ECO:0000256" key="10">
    <source>
        <dbReference type="ARBA" id="ARBA00023136"/>
    </source>
</evidence>
<dbReference type="InterPro" id="IPR003593">
    <property type="entry name" value="AAA+_ATPase"/>
</dbReference>
<evidence type="ECO:0000256" key="2">
    <source>
        <dbReference type="ARBA" id="ARBA00022448"/>
    </source>
</evidence>
<dbReference type="InterPro" id="IPR003439">
    <property type="entry name" value="ABC_transporter-like_ATP-bd"/>
</dbReference>
<dbReference type="PROSITE" id="PS00888">
    <property type="entry name" value="CNMP_BINDING_1"/>
    <property type="match status" value="1"/>
</dbReference>
<evidence type="ECO:0000256" key="6">
    <source>
        <dbReference type="ARBA" id="ARBA00022741"/>
    </source>
</evidence>
<proteinExistence type="inferred from homology"/>
<dbReference type="EMBL" id="QYUO01000002">
    <property type="protein sequence ID" value="RJF96060.1"/>
    <property type="molecule type" value="Genomic_DNA"/>
</dbReference>
<keyword evidence="5" id="KW-0204">Cytolysis</keyword>
<evidence type="ECO:0000256" key="12">
    <source>
        <dbReference type="ARBA" id="ARBA00061173"/>
    </source>
</evidence>
<keyword evidence="3" id="KW-1003">Cell membrane</keyword>
<dbReference type="FunFam" id="3.40.50.300:FF:000299">
    <property type="entry name" value="ABC transporter ATP-binding protein/permease"/>
    <property type="match status" value="1"/>
</dbReference>
<dbReference type="InterPro" id="IPR005074">
    <property type="entry name" value="Peptidase_C39"/>
</dbReference>
<evidence type="ECO:0000256" key="8">
    <source>
        <dbReference type="ARBA" id="ARBA00022840"/>
    </source>
</evidence>
<dbReference type="Pfam" id="PF00027">
    <property type="entry name" value="cNMP_binding"/>
    <property type="match status" value="2"/>
</dbReference>
<keyword evidence="8 19" id="KW-0067">ATP-binding</keyword>
<protein>
    <recommendedName>
        <fullName evidence="13">Cyclolysin secretion/processing ATP-binding protein CyaB</fullName>
    </recommendedName>
</protein>
<dbReference type="InterPro" id="IPR014710">
    <property type="entry name" value="RmlC-like_jellyroll"/>
</dbReference>
<keyword evidence="7" id="KW-0378">Hydrolase</keyword>
<dbReference type="GO" id="GO:0031640">
    <property type="term" value="P:killing of cells of another organism"/>
    <property type="evidence" value="ECO:0007669"/>
    <property type="project" value="UniProtKB-KW"/>
</dbReference>
<dbReference type="PANTHER" id="PTHR43394:SF1">
    <property type="entry name" value="ATP-BINDING CASSETTE SUB-FAMILY B MEMBER 10, MITOCHONDRIAL"/>
    <property type="match status" value="1"/>
</dbReference>
<evidence type="ECO:0000256" key="13">
    <source>
        <dbReference type="ARBA" id="ARBA00072252"/>
    </source>
</evidence>
<dbReference type="InterPro" id="IPR018488">
    <property type="entry name" value="cNMP-bd_CS"/>
</dbReference>
<dbReference type="PANTHER" id="PTHR43394">
    <property type="entry name" value="ATP-DEPENDENT PERMEASE MDL1, MITOCHONDRIAL"/>
    <property type="match status" value="1"/>
</dbReference>
<keyword evidence="4 14" id="KW-0812">Transmembrane</keyword>
<dbReference type="PROSITE" id="PS50042">
    <property type="entry name" value="CNMP_BINDING_3"/>
    <property type="match status" value="2"/>
</dbReference>
<evidence type="ECO:0000259" key="18">
    <source>
        <dbReference type="PROSITE" id="PS50990"/>
    </source>
</evidence>
<feature type="domain" description="Peptidase C39" evidence="18">
    <location>
        <begin position="311"/>
        <end position="430"/>
    </location>
</feature>
<evidence type="ECO:0000256" key="11">
    <source>
        <dbReference type="ARBA" id="ARBA00055355"/>
    </source>
</evidence>
<dbReference type="GO" id="GO:0005886">
    <property type="term" value="C:plasma membrane"/>
    <property type="evidence" value="ECO:0007669"/>
    <property type="project" value="UniProtKB-SubCell"/>
</dbReference>
<keyword evidence="9 14" id="KW-1133">Transmembrane helix</keyword>
<dbReference type="InterPro" id="IPR000595">
    <property type="entry name" value="cNMP-bd_dom"/>
</dbReference>
<dbReference type="GO" id="GO:0016887">
    <property type="term" value="F:ATP hydrolysis activity"/>
    <property type="evidence" value="ECO:0007669"/>
    <property type="project" value="InterPro"/>
</dbReference>
<dbReference type="OrthoDB" id="8554730at2"/>
<accession>A0A3A3G793</accession>
<feature type="transmembrane region" description="Helical" evidence="14">
    <location>
        <begin position="531"/>
        <end position="549"/>
    </location>
</feature>
<dbReference type="InterPro" id="IPR039421">
    <property type="entry name" value="Type_1_exporter"/>
</dbReference>
<evidence type="ECO:0000256" key="3">
    <source>
        <dbReference type="ARBA" id="ARBA00022475"/>
    </source>
</evidence>
<organism evidence="19 20">
    <name type="scientific">Noviherbaspirillum saxi</name>
    <dbReference type="NCBI Taxonomy" id="2320863"/>
    <lineage>
        <taxon>Bacteria</taxon>
        <taxon>Pseudomonadati</taxon>
        <taxon>Pseudomonadota</taxon>
        <taxon>Betaproteobacteria</taxon>
        <taxon>Burkholderiales</taxon>
        <taxon>Oxalobacteraceae</taxon>
        <taxon>Noviherbaspirillum</taxon>
    </lineage>
</organism>
<dbReference type="InterPro" id="IPR018490">
    <property type="entry name" value="cNMP-bd_dom_sf"/>
</dbReference>
<reference evidence="20" key="1">
    <citation type="submission" date="2018-09" db="EMBL/GenBank/DDBJ databases">
        <authorList>
            <person name="Zhu H."/>
        </authorList>
    </citation>
    <scope>NUCLEOTIDE SEQUENCE [LARGE SCALE GENOMIC DNA]</scope>
    <source>
        <strain evidence="20">K1R23-30</strain>
    </source>
</reference>
<dbReference type="SUPFAM" id="SSF52540">
    <property type="entry name" value="P-loop containing nucleoside triphosphate hydrolases"/>
    <property type="match status" value="1"/>
</dbReference>
<dbReference type="InterPro" id="IPR017871">
    <property type="entry name" value="ABC_transporter-like_CS"/>
</dbReference>
<evidence type="ECO:0000259" key="17">
    <source>
        <dbReference type="PROSITE" id="PS50929"/>
    </source>
</evidence>
<keyword evidence="20" id="KW-1185">Reference proteome</keyword>
<dbReference type="InterPro" id="IPR027417">
    <property type="entry name" value="P-loop_NTPase"/>
</dbReference>
<dbReference type="Pfam" id="PF03412">
    <property type="entry name" value="Peptidase_C39"/>
    <property type="match status" value="1"/>
</dbReference>
<keyword evidence="6" id="KW-0547">Nucleotide-binding</keyword>
<sequence>MDAPSQLQPVTEFLSSVEILSPFTRDELERLAAQAESRFYAFGDTVCNAGDPAHGLFVIKTGSVRIFTEEQGKEISMGVRKVGEVFADVAMLRDYRHESSVRASVKTELLFIPRQAIEPVILQNPAAYAFVTSYVAISSAGGFVARLFDLKGKVNKKELEEFIRSVGVKRVSAGKEILKQDTRDDRRLYVVRHGEVRIVRSEAGEEYPLATLRDGEIFGEKACVMRQEQMATVTANADTTLLVIPEKTIHQIVERNPKLREALEERIQFIERELHRQKKLADRRKRPVTLDLRTQPEHGERVIKRFPLIEQAEEMDCGAACLAMLCKHYGISMTLGKLRELANVTTQGATLDSLARVGDSLGFTTRGVQCTYEALLGFELPFIIHWEGYHYVVVYGVSKRNIWVADPALGFRKMTVEEFERGWSGTCLLFTPGTEMAELAATRSPWLRFIAYLKPYKTILFHLFVATFVIQMLGLVPPLIIQNILDGVIVHQNVGLLHLLIAGLIISNVFTQLMTTIRAYLANFMVRNMDFAMMSHFFRHTMSLPYSFFAKRKTGDILARFQENQTIRAFLTESTVTTILNLLMVFIYFSIMFLYNARMTLVLIAFIIPIMVLTVVVTPRIKNYAREAFTTSTEAQAFLMETLGGVETIKGMGIERAVRLKWEKKYAKSLDVQYRAQAFNILVSLGSQVLNAATTIAILWVGANLVLARELSVGQLIAFNALMGSVLAPLMGLVGLWSRLNDAAVAMERLGDVLDMEPEQKPADLPSRIVIPDLQGAIQFDNVYFRYGGNETSYVLENISFEMRPGELVAVVGRSGSGKTTLAKLLVGFYAPTDGKIVIDGYDMNMIDKDYYRAQVGYVMQSNLVFSGTIAENIASGDSSPDRRRIEEVAKMADAHGFIAKMPLGYEQTVGERGTGLSGGQIQRLCIARSLYHDPRLLVFDEATSALDTQSESNIITNMHEILKGRTAVIIAHRLSTIMRADKILVLYEGAIVEQGQHDELVDRRGMYYQLVQKQLSAA</sequence>